<dbReference type="Proteomes" id="UP001516400">
    <property type="component" value="Unassembled WGS sequence"/>
</dbReference>
<reference evidence="1 2" key="1">
    <citation type="journal article" date="2021" name="BMC Biol.">
        <title>Horizontally acquired antibacterial genes associated with adaptive radiation of ladybird beetles.</title>
        <authorList>
            <person name="Li H.S."/>
            <person name="Tang X.F."/>
            <person name="Huang Y.H."/>
            <person name="Xu Z.Y."/>
            <person name="Chen M.L."/>
            <person name="Du X.Y."/>
            <person name="Qiu B.Y."/>
            <person name="Chen P.T."/>
            <person name="Zhang W."/>
            <person name="Slipinski A."/>
            <person name="Escalona H.E."/>
            <person name="Waterhouse R.M."/>
            <person name="Zwick A."/>
            <person name="Pang H."/>
        </authorList>
    </citation>
    <scope>NUCLEOTIDE SEQUENCE [LARGE SCALE GENOMIC DNA]</scope>
    <source>
        <strain evidence="1">SYSU2018</strain>
    </source>
</reference>
<protein>
    <submittedName>
        <fullName evidence="1">Uncharacterized protein</fullName>
    </submittedName>
</protein>
<name>A0ABD2NYF7_9CUCU</name>
<comment type="caution">
    <text evidence="1">The sequence shown here is derived from an EMBL/GenBank/DDBJ whole genome shotgun (WGS) entry which is preliminary data.</text>
</comment>
<keyword evidence="2" id="KW-1185">Reference proteome</keyword>
<gene>
    <name evidence="1" type="ORF">HHI36_006799</name>
</gene>
<evidence type="ECO:0000313" key="2">
    <source>
        <dbReference type="Proteomes" id="UP001516400"/>
    </source>
</evidence>
<sequence length="123" mass="14262">MILKLITSYDHDRIEIYETEKKGKSSLPIAMECFDAENRKIPKTDRLSGQLKSIQIKDNRIEDDIVSPPVSLASFDGKYEEVPEFSNTFEGFMSEKENISTARKFFYFRSSLAALRTIEHFQI</sequence>
<organism evidence="1 2">
    <name type="scientific">Cryptolaemus montrouzieri</name>
    <dbReference type="NCBI Taxonomy" id="559131"/>
    <lineage>
        <taxon>Eukaryota</taxon>
        <taxon>Metazoa</taxon>
        <taxon>Ecdysozoa</taxon>
        <taxon>Arthropoda</taxon>
        <taxon>Hexapoda</taxon>
        <taxon>Insecta</taxon>
        <taxon>Pterygota</taxon>
        <taxon>Neoptera</taxon>
        <taxon>Endopterygota</taxon>
        <taxon>Coleoptera</taxon>
        <taxon>Polyphaga</taxon>
        <taxon>Cucujiformia</taxon>
        <taxon>Coccinelloidea</taxon>
        <taxon>Coccinellidae</taxon>
        <taxon>Scymninae</taxon>
        <taxon>Scymnini</taxon>
        <taxon>Cryptolaemus</taxon>
    </lineage>
</organism>
<proteinExistence type="predicted"/>
<dbReference type="AlphaFoldDB" id="A0ABD2NYF7"/>
<accession>A0ABD2NYF7</accession>
<dbReference type="EMBL" id="JABFTP020000144">
    <property type="protein sequence ID" value="KAL3283660.1"/>
    <property type="molecule type" value="Genomic_DNA"/>
</dbReference>
<evidence type="ECO:0000313" key="1">
    <source>
        <dbReference type="EMBL" id="KAL3283660.1"/>
    </source>
</evidence>